<feature type="compositionally biased region" description="Low complexity" evidence="5">
    <location>
        <begin position="53"/>
        <end position="69"/>
    </location>
</feature>
<dbReference type="HAMAP" id="MF_02071">
    <property type="entry name" value="RlpA"/>
    <property type="match status" value="1"/>
</dbReference>
<reference evidence="7 8" key="1">
    <citation type="submission" date="2020-08" db="EMBL/GenBank/DDBJ databases">
        <title>Sequencing the genomes of 1000 actinobacteria strains.</title>
        <authorList>
            <person name="Klenk H.-P."/>
        </authorList>
    </citation>
    <scope>NUCLEOTIDE SEQUENCE [LARGE SCALE GENOMIC DNA]</scope>
    <source>
        <strain evidence="7 8">DSM 102030</strain>
    </source>
</reference>
<dbReference type="Pfam" id="PF03330">
    <property type="entry name" value="DPBB_1"/>
    <property type="match status" value="1"/>
</dbReference>
<keyword evidence="1 3" id="KW-0456">Lyase</keyword>
<gene>
    <name evidence="3" type="primary">rlpA</name>
    <name evidence="7" type="ORF">F4561_002776</name>
</gene>
<dbReference type="GO" id="GO:0000270">
    <property type="term" value="P:peptidoglycan metabolic process"/>
    <property type="evidence" value="ECO:0007669"/>
    <property type="project" value="UniProtKB-UniRule"/>
</dbReference>
<evidence type="ECO:0000256" key="4">
    <source>
        <dbReference type="RuleBase" id="RU003495"/>
    </source>
</evidence>
<dbReference type="Proteomes" id="UP000523007">
    <property type="component" value="Unassembled WGS sequence"/>
</dbReference>
<dbReference type="EC" id="4.2.2.-" evidence="3"/>
<organism evidence="7 8">
    <name type="scientific">Lipingzhangella halophila</name>
    <dbReference type="NCBI Taxonomy" id="1783352"/>
    <lineage>
        <taxon>Bacteria</taxon>
        <taxon>Bacillati</taxon>
        <taxon>Actinomycetota</taxon>
        <taxon>Actinomycetes</taxon>
        <taxon>Streptosporangiales</taxon>
        <taxon>Nocardiopsidaceae</taxon>
        <taxon>Lipingzhangella</taxon>
    </lineage>
</organism>
<dbReference type="InterPro" id="IPR009009">
    <property type="entry name" value="RlpA-like_DPBB"/>
</dbReference>
<protein>
    <recommendedName>
        <fullName evidence="3">Probable endolytic peptidoglycan transglycosylase RlpA</fullName>
        <ecNumber evidence="3">4.2.2.-</ecNumber>
    </recommendedName>
</protein>
<keyword evidence="3" id="KW-0732">Signal</keyword>
<comment type="similarity">
    <text evidence="3 4">Belongs to the RlpA family.</text>
</comment>
<proteinExistence type="inferred from homology"/>
<keyword evidence="2 3" id="KW-0961">Cell wall biogenesis/degradation</keyword>
<comment type="function">
    <text evidence="3">Lytic transglycosylase with a strong preference for naked glycan strands that lack stem peptides.</text>
</comment>
<dbReference type="Gene3D" id="2.40.40.10">
    <property type="entry name" value="RlpA-like domain"/>
    <property type="match status" value="1"/>
</dbReference>
<feature type="region of interest" description="Disordered" evidence="5">
    <location>
        <begin position="39"/>
        <end position="143"/>
    </location>
</feature>
<comment type="caution">
    <text evidence="7">The sequence shown here is derived from an EMBL/GenBank/DDBJ whole genome shotgun (WGS) entry which is preliminary data.</text>
</comment>
<evidence type="ECO:0000256" key="2">
    <source>
        <dbReference type="ARBA" id="ARBA00023316"/>
    </source>
</evidence>
<evidence type="ECO:0000313" key="8">
    <source>
        <dbReference type="Proteomes" id="UP000523007"/>
    </source>
</evidence>
<keyword evidence="7" id="KW-0449">Lipoprotein</keyword>
<dbReference type="CDD" id="cd22268">
    <property type="entry name" value="DPBB_RlpA-like"/>
    <property type="match status" value="1"/>
</dbReference>
<feature type="compositionally biased region" description="Polar residues" evidence="5">
    <location>
        <begin position="100"/>
        <end position="114"/>
    </location>
</feature>
<dbReference type="NCBIfam" id="TIGR00413">
    <property type="entry name" value="rlpA"/>
    <property type="match status" value="1"/>
</dbReference>
<feature type="compositionally biased region" description="Basic and acidic residues" evidence="5">
    <location>
        <begin position="73"/>
        <end position="85"/>
    </location>
</feature>
<keyword evidence="8" id="KW-1185">Reference proteome</keyword>
<dbReference type="EMBL" id="JACHJT010000001">
    <property type="protein sequence ID" value="MBB4931956.1"/>
    <property type="molecule type" value="Genomic_DNA"/>
</dbReference>
<evidence type="ECO:0000256" key="3">
    <source>
        <dbReference type="HAMAP-Rule" id="MF_02071"/>
    </source>
</evidence>
<dbReference type="InterPro" id="IPR036908">
    <property type="entry name" value="RlpA-like_sf"/>
</dbReference>
<accession>A0A7W7RH74</accession>
<dbReference type="GO" id="GO:0071555">
    <property type="term" value="P:cell wall organization"/>
    <property type="evidence" value="ECO:0007669"/>
    <property type="project" value="UniProtKB-KW"/>
</dbReference>
<evidence type="ECO:0000313" key="7">
    <source>
        <dbReference type="EMBL" id="MBB4931956.1"/>
    </source>
</evidence>
<dbReference type="PANTHER" id="PTHR34183:SF8">
    <property type="entry name" value="ENDOLYTIC PEPTIDOGLYCAN TRANSGLYCOSYLASE RLPA-RELATED"/>
    <property type="match status" value="1"/>
</dbReference>
<dbReference type="SUPFAM" id="SSF50685">
    <property type="entry name" value="Barwin-like endoglucanases"/>
    <property type="match status" value="1"/>
</dbReference>
<evidence type="ECO:0000256" key="5">
    <source>
        <dbReference type="SAM" id="MobiDB-lite"/>
    </source>
</evidence>
<evidence type="ECO:0000256" key="1">
    <source>
        <dbReference type="ARBA" id="ARBA00023239"/>
    </source>
</evidence>
<name>A0A7W7RH74_9ACTN</name>
<feature type="chain" id="PRO_5031641936" description="Probable endolytic peptidoglycan transglycosylase RlpA" evidence="3">
    <location>
        <begin position="40"/>
        <end position="213"/>
    </location>
</feature>
<feature type="domain" description="RlpA-like protein double-psi beta-barrel" evidence="6">
    <location>
        <begin position="127"/>
        <end position="208"/>
    </location>
</feature>
<dbReference type="GO" id="GO:0008932">
    <property type="term" value="F:lytic endotransglycosylase activity"/>
    <property type="evidence" value="ECO:0007669"/>
    <property type="project" value="UniProtKB-UniRule"/>
</dbReference>
<dbReference type="InterPro" id="IPR034718">
    <property type="entry name" value="RlpA"/>
</dbReference>
<dbReference type="InterPro" id="IPR012997">
    <property type="entry name" value="RplA"/>
</dbReference>
<feature type="signal peptide" evidence="3">
    <location>
        <begin position="1"/>
        <end position="39"/>
    </location>
</feature>
<sequence length="213" mass="21911" precursor="true">MGNHHSLPAWPWKRPRNNRVAVVTTAVGAALIAGGTAGAAVVGDTGSTPSNDAGTPATATTAPAQPAEPLSAEEQRQAAQQRDEATASAQQRFDGAPVSPDQQQDSGSSASNAAERSPTGKEGNCAASNYSEAQPTASGETFDPSAMTAAHKELPFDTMVEVTNPANGSSVTVRINDRGPFVDGRCLDLSTASFEQIASPHQGVVDVEWQAVE</sequence>
<feature type="compositionally biased region" description="Polar residues" evidence="5">
    <location>
        <begin position="126"/>
        <end position="139"/>
    </location>
</feature>
<evidence type="ECO:0000259" key="6">
    <source>
        <dbReference type="Pfam" id="PF03330"/>
    </source>
</evidence>
<dbReference type="PANTHER" id="PTHR34183">
    <property type="entry name" value="ENDOLYTIC PEPTIDOGLYCAN TRANSGLYCOSYLASE RLPA"/>
    <property type="match status" value="1"/>
</dbReference>
<dbReference type="AlphaFoldDB" id="A0A7W7RH74"/>